<dbReference type="AlphaFoldDB" id="A0A1I1QWW6"/>
<dbReference type="Proteomes" id="UP000199263">
    <property type="component" value="Unassembled WGS sequence"/>
</dbReference>
<sequence>MDINSVGSLMNTYSMGSLLNTMNNSDKSTNIPLIGSLDSYVQDYYSEMKLNGVSQNQELQNIFSTVQPSVNVPTSSNEFSNLQNSSDQNLIAQLGSGSSDIDNNILSAYTSIENGTYKPSSTSIMTTSPYTLYNNVNAMQNTIQATGNFLSTTY</sequence>
<protein>
    <submittedName>
        <fullName evidence="1">Uncharacterized protein</fullName>
    </submittedName>
</protein>
<organism evidence="1 2">
    <name type="scientific">Clostridium uliginosum</name>
    <dbReference type="NCBI Taxonomy" id="119641"/>
    <lineage>
        <taxon>Bacteria</taxon>
        <taxon>Bacillati</taxon>
        <taxon>Bacillota</taxon>
        <taxon>Clostridia</taxon>
        <taxon>Eubacteriales</taxon>
        <taxon>Clostridiaceae</taxon>
        <taxon>Clostridium</taxon>
    </lineage>
</organism>
<keyword evidence="2" id="KW-1185">Reference proteome</keyword>
<name>A0A1I1QWW6_9CLOT</name>
<proteinExistence type="predicted"/>
<evidence type="ECO:0000313" key="1">
    <source>
        <dbReference type="EMBL" id="SFD23773.1"/>
    </source>
</evidence>
<dbReference type="OrthoDB" id="1938626at2"/>
<gene>
    <name evidence="1" type="ORF">SAMN05421842_12618</name>
</gene>
<dbReference type="STRING" id="119641.SAMN05421842_12618"/>
<dbReference type="RefSeq" id="WP_090093253.1">
    <property type="nucleotide sequence ID" value="NZ_FOMG01000026.1"/>
</dbReference>
<accession>A0A1I1QWW6</accession>
<dbReference type="EMBL" id="FOMG01000026">
    <property type="protein sequence ID" value="SFD23773.1"/>
    <property type="molecule type" value="Genomic_DNA"/>
</dbReference>
<evidence type="ECO:0000313" key="2">
    <source>
        <dbReference type="Proteomes" id="UP000199263"/>
    </source>
</evidence>
<reference evidence="1 2" key="1">
    <citation type="submission" date="2016-10" db="EMBL/GenBank/DDBJ databases">
        <authorList>
            <person name="de Groot N.N."/>
        </authorList>
    </citation>
    <scope>NUCLEOTIDE SEQUENCE [LARGE SCALE GENOMIC DNA]</scope>
    <source>
        <strain evidence="1 2">DSM 12992</strain>
    </source>
</reference>